<gene>
    <name evidence="2" type="ORF">NDU88_005631</name>
</gene>
<evidence type="ECO:0000256" key="1">
    <source>
        <dbReference type="SAM" id="MobiDB-lite"/>
    </source>
</evidence>
<dbReference type="AlphaFoldDB" id="A0AAV7ULM4"/>
<organism evidence="2 3">
    <name type="scientific">Pleurodeles waltl</name>
    <name type="common">Iberian ribbed newt</name>
    <dbReference type="NCBI Taxonomy" id="8319"/>
    <lineage>
        <taxon>Eukaryota</taxon>
        <taxon>Metazoa</taxon>
        <taxon>Chordata</taxon>
        <taxon>Craniata</taxon>
        <taxon>Vertebrata</taxon>
        <taxon>Euteleostomi</taxon>
        <taxon>Amphibia</taxon>
        <taxon>Batrachia</taxon>
        <taxon>Caudata</taxon>
        <taxon>Salamandroidea</taxon>
        <taxon>Salamandridae</taxon>
        <taxon>Pleurodelinae</taxon>
        <taxon>Pleurodeles</taxon>
    </lineage>
</organism>
<comment type="caution">
    <text evidence="2">The sequence shown here is derived from an EMBL/GenBank/DDBJ whole genome shotgun (WGS) entry which is preliminary data.</text>
</comment>
<accession>A0AAV7ULM4</accession>
<feature type="region of interest" description="Disordered" evidence="1">
    <location>
        <begin position="1"/>
        <end position="53"/>
    </location>
</feature>
<evidence type="ECO:0000313" key="3">
    <source>
        <dbReference type="Proteomes" id="UP001066276"/>
    </source>
</evidence>
<reference evidence="2" key="1">
    <citation type="journal article" date="2022" name="bioRxiv">
        <title>Sequencing and chromosome-scale assembly of the giantPleurodeles waltlgenome.</title>
        <authorList>
            <person name="Brown T."/>
            <person name="Elewa A."/>
            <person name="Iarovenko S."/>
            <person name="Subramanian E."/>
            <person name="Araus A.J."/>
            <person name="Petzold A."/>
            <person name="Susuki M."/>
            <person name="Suzuki K.-i.T."/>
            <person name="Hayashi T."/>
            <person name="Toyoda A."/>
            <person name="Oliveira C."/>
            <person name="Osipova E."/>
            <person name="Leigh N.D."/>
            <person name="Simon A."/>
            <person name="Yun M.H."/>
        </authorList>
    </citation>
    <scope>NUCLEOTIDE SEQUENCE</scope>
    <source>
        <strain evidence="2">20211129_DDA</strain>
        <tissue evidence="2">Liver</tissue>
    </source>
</reference>
<dbReference type="Proteomes" id="UP001066276">
    <property type="component" value="Chromosome 3_1"/>
</dbReference>
<protein>
    <submittedName>
        <fullName evidence="2">Uncharacterized protein</fullName>
    </submittedName>
</protein>
<proteinExistence type="predicted"/>
<keyword evidence="3" id="KW-1185">Reference proteome</keyword>
<evidence type="ECO:0000313" key="2">
    <source>
        <dbReference type="EMBL" id="KAJ1188874.1"/>
    </source>
</evidence>
<dbReference type="EMBL" id="JANPWB010000005">
    <property type="protein sequence ID" value="KAJ1188874.1"/>
    <property type="molecule type" value="Genomic_DNA"/>
</dbReference>
<feature type="compositionally biased region" description="Polar residues" evidence="1">
    <location>
        <begin position="1"/>
        <end position="10"/>
    </location>
</feature>
<sequence>MVYSSRSLTAPLNGEGQAGQTEMGTDKQDISLHPFPATWSDGGRPASTDTESGGSTLADLLAEIGESQEVMVLKIGTATIDVNLLRTDFRKVVERVSTAEANVAMLHLEVNMLNPMVTSLQSQSIKLEEELEDSQGCSHRNTLRLVGSPERAEGQSDELFI</sequence>
<name>A0AAV7ULM4_PLEWA</name>